<dbReference type="InterPro" id="IPR053181">
    <property type="entry name" value="EcdB-like_regulator"/>
</dbReference>
<feature type="coiled-coil region" evidence="3">
    <location>
        <begin position="436"/>
        <end position="463"/>
    </location>
</feature>
<dbReference type="AlphaFoldDB" id="A0A8K0X6A2"/>
<keyword evidence="2" id="KW-0539">Nucleus</keyword>
<keyword evidence="1" id="KW-0479">Metal-binding</keyword>
<dbReference type="GO" id="GO:0000981">
    <property type="term" value="F:DNA-binding transcription factor activity, RNA polymerase II-specific"/>
    <property type="evidence" value="ECO:0007669"/>
    <property type="project" value="InterPro"/>
</dbReference>
<keyword evidence="5" id="KW-0812">Transmembrane</keyword>
<dbReference type="PANTHER" id="PTHR47785:SF6">
    <property type="entry name" value="ZN(II)2CYS6 TRANSCRIPTION FACTOR (EUROFUNG)"/>
    <property type="match status" value="1"/>
</dbReference>
<keyword evidence="3" id="KW-0175">Coiled coil</keyword>
<dbReference type="GO" id="GO:0008270">
    <property type="term" value="F:zinc ion binding"/>
    <property type="evidence" value="ECO:0007669"/>
    <property type="project" value="InterPro"/>
</dbReference>
<feature type="domain" description="Zn(2)-C6 fungal-type" evidence="6">
    <location>
        <begin position="399"/>
        <end position="424"/>
    </location>
</feature>
<dbReference type="InterPro" id="IPR035992">
    <property type="entry name" value="Ricin_B-like_lectins"/>
</dbReference>
<gene>
    <name evidence="7" type="ORF">B0T11DRAFT_350242</name>
</gene>
<evidence type="ECO:0000259" key="6">
    <source>
        <dbReference type="PROSITE" id="PS50048"/>
    </source>
</evidence>
<dbReference type="InterPro" id="IPR001138">
    <property type="entry name" value="Zn2Cys6_DnaBD"/>
</dbReference>
<feature type="compositionally biased region" description="Low complexity" evidence="4">
    <location>
        <begin position="181"/>
        <end position="194"/>
    </location>
</feature>
<dbReference type="PROSITE" id="PS50048">
    <property type="entry name" value="ZN2_CY6_FUNGAL_2"/>
    <property type="match status" value="1"/>
</dbReference>
<evidence type="ECO:0000256" key="3">
    <source>
        <dbReference type="SAM" id="Coils"/>
    </source>
</evidence>
<dbReference type="Pfam" id="PF00172">
    <property type="entry name" value="Zn_clus"/>
    <property type="match status" value="1"/>
</dbReference>
<keyword evidence="5" id="KW-0472">Membrane</keyword>
<dbReference type="GO" id="GO:0003677">
    <property type="term" value="F:DNA binding"/>
    <property type="evidence" value="ECO:0007669"/>
    <property type="project" value="InterPro"/>
</dbReference>
<dbReference type="PROSITE" id="PS50231">
    <property type="entry name" value="RICIN_B_LECTIN"/>
    <property type="match status" value="1"/>
</dbReference>
<feature type="compositionally biased region" description="Gly residues" evidence="4">
    <location>
        <begin position="371"/>
        <end position="382"/>
    </location>
</feature>
<dbReference type="Gene3D" id="4.10.240.10">
    <property type="entry name" value="Zn(2)-C6 fungal-type DNA-binding domain"/>
    <property type="match status" value="1"/>
</dbReference>
<dbReference type="Gene3D" id="2.80.10.50">
    <property type="match status" value="1"/>
</dbReference>
<dbReference type="EMBL" id="JAGPXD010000002">
    <property type="protein sequence ID" value="KAH7368682.1"/>
    <property type="molecule type" value="Genomic_DNA"/>
</dbReference>
<dbReference type="Pfam" id="PF04082">
    <property type="entry name" value="Fungal_trans"/>
    <property type="match status" value="1"/>
</dbReference>
<keyword evidence="5" id="KW-1133">Transmembrane helix</keyword>
<proteinExistence type="predicted"/>
<evidence type="ECO:0000313" key="8">
    <source>
        <dbReference type="Proteomes" id="UP000813385"/>
    </source>
</evidence>
<evidence type="ECO:0000256" key="5">
    <source>
        <dbReference type="SAM" id="Phobius"/>
    </source>
</evidence>
<feature type="region of interest" description="Disordered" evidence="4">
    <location>
        <begin position="366"/>
        <end position="409"/>
    </location>
</feature>
<dbReference type="Proteomes" id="UP000813385">
    <property type="component" value="Unassembled WGS sequence"/>
</dbReference>
<dbReference type="InterPro" id="IPR036864">
    <property type="entry name" value="Zn2-C6_fun-type_DNA-bd_sf"/>
</dbReference>
<organism evidence="7 8">
    <name type="scientific">Plectosphaerella cucumerina</name>
    <dbReference type="NCBI Taxonomy" id="40658"/>
    <lineage>
        <taxon>Eukaryota</taxon>
        <taxon>Fungi</taxon>
        <taxon>Dikarya</taxon>
        <taxon>Ascomycota</taxon>
        <taxon>Pezizomycotina</taxon>
        <taxon>Sordariomycetes</taxon>
        <taxon>Hypocreomycetidae</taxon>
        <taxon>Glomerellales</taxon>
        <taxon>Plectosphaerellaceae</taxon>
        <taxon>Plectosphaerella</taxon>
    </lineage>
</organism>
<dbReference type="InterPro" id="IPR007219">
    <property type="entry name" value="XnlR_reg_dom"/>
</dbReference>
<evidence type="ECO:0000313" key="7">
    <source>
        <dbReference type="EMBL" id="KAH7368682.1"/>
    </source>
</evidence>
<dbReference type="CDD" id="cd12148">
    <property type="entry name" value="fungal_TF_MHR"/>
    <property type="match status" value="1"/>
</dbReference>
<dbReference type="SUPFAM" id="SSF57701">
    <property type="entry name" value="Zn2/Cys6 DNA-binding domain"/>
    <property type="match status" value="1"/>
</dbReference>
<feature type="transmembrane region" description="Helical" evidence="5">
    <location>
        <begin position="232"/>
        <end position="256"/>
    </location>
</feature>
<dbReference type="CDD" id="cd00161">
    <property type="entry name" value="beta-trefoil_Ricin-like"/>
    <property type="match status" value="1"/>
</dbReference>
<reference evidence="7" key="1">
    <citation type="journal article" date="2021" name="Nat. Commun.">
        <title>Genetic determinants of endophytism in the Arabidopsis root mycobiome.</title>
        <authorList>
            <person name="Mesny F."/>
            <person name="Miyauchi S."/>
            <person name="Thiergart T."/>
            <person name="Pickel B."/>
            <person name="Atanasova L."/>
            <person name="Karlsson M."/>
            <person name="Huettel B."/>
            <person name="Barry K.W."/>
            <person name="Haridas S."/>
            <person name="Chen C."/>
            <person name="Bauer D."/>
            <person name="Andreopoulos W."/>
            <person name="Pangilinan J."/>
            <person name="LaButti K."/>
            <person name="Riley R."/>
            <person name="Lipzen A."/>
            <person name="Clum A."/>
            <person name="Drula E."/>
            <person name="Henrissat B."/>
            <person name="Kohler A."/>
            <person name="Grigoriev I.V."/>
            <person name="Martin F.M."/>
            <person name="Hacquard S."/>
        </authorList>
    </citation>
    <scope>NUCLEOTIDE SEQUENCE</scope>
    <source>
        <strain evidence="7">MPI-CAGE-AT-0016</strain>
    </source>
</reference>
<feature type="region of interest" description="Disordered" evidence="4">
    <location>
        <begin position="181"/>
        <end position="223"/>
    </location>
</feature>
<keyword evidence="8" id="KW-1185">Reference proteome</keyword>
<accession>A0A8K0X6A2</accession>
<protein>
    <recommendedName>
        <fullName evidence="6">Zn(2)-C6 fungal-type domain-containing protein</fullName>
    </recommendedName>
</protein>
<dbReference type="CDD" id="cd00067">
    <property type="entry name" value="GAL4"/>
    <property type="match status" value="1"/>
</dbReference>
<dbReference type="OrthoDB" id="4685598at2759"/>
<feature type="region of interest" description="Disordered" evidence="4">
    <location>
        <begin position="264"/>
        <end position="350"/>
    </location>
</feature>
<dbReference type="GO" id="GO:0006351">
    <property type="term" value="P:DNA-templated transcription"/>
    <property type="evidence" value="ECO:0007669"/>
    <property type="project" value="InterPro"/>
</dbReference>
<evidence type="ECO:0000256" key="4">
    <source>
        <dbReference type="SAM" id="MobiDB-lite"/>
    </source>
</evidence>
<sequence>MAKPAKFDSNAWYSISEARVDNTTSPLKSTLQMTTGGLRVFGYVDKQWQMQPVDDEPGRYLMRFSDMGPSQQLAICYDPGEIADSRSIACMGRSSTADNQKWDIVEWGDGTYRMHNVANGTSYALDVHPGSNLFMNNNIQGVNSDVYHKAQHWIWSSVKEVNEGAYSTIYSAAASTNAAEATGTSTSDASTTATGNPAASTTGSDAAESGNGGSSDNGNNNSSGGGGLSTGAAAGIGVAATLAVVGLALVGVFLWWKRRKAARYSKTSNLDDSTEGGHDMQSAPPSHFYSTPPPQGADDAAKANPYPPTQNHGPGADGYYGPQQEKVTSPGAAAMSPQSAYGQGHHNQYPFEAPNQQIHEAPGMYHAELDGQGGGGRPGSGAGMNSVQNTPAVEFAPHRRRKTKCDEARPSCGRCGRLGLECSYVDTVAYKKNLSVAELADTLKRMEERLEHLTDLVEKGQQQPQQQPPEICPQQGVMPPVATTPAAHTLSRHAGLTPRAALGDEVLGASPRFLDTGRVREELSLTQKHCVAPQHLLAWSCSPLTLTESQLLYPMELETKRPALPRFTAPPRGLMQYISDPGWASHLALSDIDFLAGYYFAHFHPSCLVLSETTFYNHHLNMTLRGTLPDDVDTCIVLLVCALGSIAAYHDGHQDWGQAEELDVGLGLFNAAREKFFNVETADWPSVQCLLLMGMFYSAKLRIYDAWHVTHRACSTILILAPLQTTLAAHQCQLFWIAYLQESQLLAEFDLPPSGLGKLANSIPLPLVPNADTDPRLAQYQFFFLALIAIRKLLNRVLLYLYSRDQSDDSHSVSSPSADTPAIFLSASHSMIAELDRQLEEWRACLPPSLHFDQYSPSEEGAPPGPHEPRPTEERLRGFLKARYFAAKSIIYRPFIYRALHATHAILLSDEEKTGARTAVGAAFMNAVSSGLLHEPLTLLYHPINVWRSFFALAIQVSLVSSSEAAAFALPNHWELVETMRQRGATVGSLMSPTVARDDEILRILS</sequence>
<dbReference type="PANTHER" id="PTHR47785">
    <property type="entry name" value="ZN(II)2CYS6 TRANSCRIPTION FACTOR (EUROFUNG)-RELATED-RELATED"/>
    <property type="match status" value="1"/>
</dbReference>
<evidence type="ECO:0000256" key="2">
    <source>
        <dbReference type="ARBA" id="ARBA00023242"/>
    </source>
</evidence>
<name>A0A8K0X6A2_9PEZI</name>
<evidence type="ECO:0000256" key="1">
    <source>
        <dbReference type="ARBA" id="ARBA00022723"/>
    </source>
</evidence>
<comment type="caution">
    <text evidence="7">The sequence shown here is derived from an EMBL/GenBank/DDBJ whole genome shotgun (WGS) entry which is preliminary data.</text>
</comment>
<dbReference type="SUPFAM" id="SSF50370">
    <property type="entry name" value="Ricin B-like lectins"/>
    <property type="match status" value="1"/>
</dbReference>